<name>A0ABW8CFM8_9ACTN</name>
<evidence type="ECO:0000256" key="3">
    <source>
        <dbReference type="PROSITE-ProRule" id="PRU00339"/>
    </source>
</evidence>
<proteinExistence type="predicted"/>
<evidence type="ECO:0000256" key="1">
    <source>
        <dbReference type="ARBA" id="ARBA00022737"/>
    </source>
</evidence>
<keyword evidence="5" id="KW-0812">Transmembrane</keyword>
<evidence type="ECO:0000313" key="6">
    <source>
        <dbReference type="EMBL" id="MFI9104160.1"/>
    </source>
</evidence>
<dbReference type="Proteomes" id="UP001614394">
    <property type="component" value="Unassembled WGS sequence"/>
</dbReference>
<feature type="compositionally biased region" description="Basic and acidic residues" evidence="4">
    <location>
        <begin position="45"/>
        <end position="87"/>
    </location>
</feature>
<dbReference type="InterPro" id="IPR011990">
    <property type="entry name" value="TPR-like_helical_dom_sf"/>
</dbReference>
<dbReference type="InterPro" id="IPR036869">
    <property type="entry name" value="J_dom_sf"/>
</dbReference>
<dbReference type="PANTHER" id="PTHR12558">
    <property type="entry name" value="CELL DIVISION CYCLE 16,23,27"/>
    <property type="match status" value="1"/>
</dbReference>
<dbReference type="InterPro" id="IPR019734">
    <property type="entry name" value="TPR_rpt"/>
</dbReference>
<dbReference type="RefSeq" id="WP_399654094.1">
    <property type="nucleotide sequence ID" value="NZ_JBITYG010000008.1"/>
</dbReference>
<keyword evidence="2 3" id="KW-0802">TPR repeat</keyword>
<dbReference type="SUPFAM" id="SSF48452">
    <property type="entry name" value="TPR-like"/>
    <property type="match status" value="1"/>
</dbReference>
<evidence type="ECO:0000256" key="4">
    <source>
        <dbReference type="SAM" id="MobiDB-lite"/>
    </source>
</evidence>
<comment type="caution">
    <text evidence="6">The sequence shown here is derived from an EMBL/GenBank/DDBJ whole genome shotgun (WGS) entry which is preliminary data.</text>
</comment>
<accession>A0ABW8CFM8</accession>
<evidence type="ECO:0000256" key="5">
    <source>
        <dbReference type="SAM" id="Phobius"/>
    </source>
</evidence>
<gene>
    <name evidence="6" type="ORF">ACIGXA_26945</name>
</gene>
<reference evidence="6 7" key="1">
    <citation type="submission" date="2024-10" db="EMBL/GenBank/DDBJ databases">
        <title>The Natural Products Discovery Center: Release of the First 8490 Sequenced Strains for Exploring Actinobacteria Biosynthetic Diversity.</title>
        <authorList>
            <person name="Kalkreuter E."/>
            <person name="Kautsar S.A."/>
            <person name="Yang D."/>
            <person name="Bader C.D."/>
            <person name="Teijaro C.N."/>
            <person name="Fluegel L."/>
            <person name="Davis C.M."/>
            <person name="Simpson J.R."/>
            <person name="Lauterbach L."/>
            <person name="Steele A.D."/>
            <person name="Gui C."/>
            <person name="Meng S."/>
            <person name="Li G."/>
            <person name="Viehrig K."/>
            <person name="Ye F."/>
            <person name="Su P."/>
            <person name="Kiefer A.F."/>
            <person name="Nichols A."/>
            <person name="Cepeda A.J."/>
            <person name="Yan W."/>
            <person name="Fan B."/>
            <person name="Jiang Y."/>
            <person name="Adhikari A."/>
            <person name="Zheng C.-J."/>
            <person name="Schuster L."/>
            <person name="Cowan T.M."/>
            <person name="Smanski M.J."/>
            <person name="Chevrette M.G."/>
            <person name="De Carvalho L.P.S."/>
            <person name="Shen B."/>
        </authorList>
    </citation>
    <scope>NUCLEOTIDE SEQUENCE [LARGE SCALE GENOMIC DNA]</scope>
    <source>
        <strain evidence="6 7">NPDC053399</strain>
    </source>
</reference>
<dbReference type="InterPro" id="IPR013105">
    <property type="entry name" value="TPR_2"/>
</dbReference>
<dbReference type="Gene3D" id="1.25.40.10">
    <property type="entry name" value="Tetratricopeptide repeat domain"/>
    <property type="match status" value="1"/>
</dbReference>
<protein>
    <submittedName>
        <fullName evidence="6">Tetratricopeptide repeat protein</fullName>
    </submittedName>
</protein>
<feature type="transmembrane region" description="Helical" evidence="5">
    <location>
        <begin position="327"/>
        <end position="344"/>
    </location>
</feature>
<sequence length="391" mass="43829">MTSTGEFRDYYAEFELDPADSAEELGKKLDVQQRAWAGKASRAPSADKRREAEDRVAQITEARKELLDPARRTAYDTRRTQRLRAPEPKATPQQRSGGKSLPDQKGGDAPRTRDWLEAARTEVRRGNPTAALYEAQQAVHFDDTNADAWQLLGALHLDAGDTAAAIQEFRRSITLAPRNAYSHFLMGRASRAVNDLPTAITWHLKACALEQDNTEYRIYLGDALYAAGQYDEALQHYERSLTDQPEHVGLRNQISSIWSLRAEGAKTYNPFTQQRLITSAEAARRIDGIVDQALAVQPTDQELVQKLHTDQAAARYATGKTWRGRKSMFGIVLIFVIIAYALPDGGVADWTGNVLLLATLVLLVRLGWKPRWWHARKSLPPNAVQPDWSQS</sequence>
<keyword evidence="1" id="KW-0677">Repeat</keyword>
<dbReference type="EMBL" id="JBITYG010000008">
    <property type="protein sequence ID" value="MFI9104160.1"/>
    <property type="molecule type" value="Genomic_DNA"/>
</dbReference>
<dbReference type="PANTHER" id="PTHR12558:SF13">
    <property type="entry name" value="CELL DIVISION CYCLE PROTEIN 27 HOMOLOG"/>
    <property type="match status" value="1"/>
</dbReference>
<keyword evidence="5" id="KW-0472">Membrane</keyword>
<keyword evidence="7" id="KW-1185">Reference proteome</keyword>
<feature type="repeat" description="TPR" evidence="3">
    <location>
        <begin position="146"/>
        <end position="179"/>
    </location>
</feature>
<organism evidence="6 7">
    <name type="scientific">Streptomyces fildesensis</name>
    <dbReference type="NCBI Taxonomy" id="375757"/>
    <lineage>
        <taxon>Bacteria</taxon>
        <taxon>Bacillati</taxon>
        <taxon>Actinomycetota</taxon>
        <taxon>Actinomycetes</taxon>
        <taxon>Kitasatosporales</taxon>
        <taxon>Streptomycetaceae</taxon>
        <taxon>Streptomyces</taxon>
    </lineage>
</organism>
<evidence type="ECO:0000313" key="7">
    <source>
        <dbReference type="Proteomes" id="UP001614394"/>
    </source>
</evidence>
<feature type="region of interest" description="Disordered" evidence="4">
    <location>
        <begin position="32"/>
        <end position="111"/>
    </location>
</feature>
<feature type="transmembrane region" description="Helical" evidence="5">
    <location>
        <begin position="350"/>
        <end position="368"/>
    </location>
</feature>
<dbReference type="PROSITE" id="PS50005">
    <property type="entry name" value="TPR"/>
    <property type="match status" value="2"/>
</dbReference>
<dbReference type="Pfam" id="PF07719">
    <property type="entry name" value="TPR_2"/>
    <property type="match status" value="1"/>
</dbReference>
<dbReference type="Pfam" id="PF13432">
    <property type="entry name" value="TPR_16"/>
    <property type="match status" value="1"/>
</dbReference>
<dbReference type="SUPFAM" id="SSF46565">
    <property type="entry name" value="Chaperone J-domain"/>
    <property type="match status" value="1"/>
</dbReference>
<dbReference type="SMART" id="SM00028">
    <property type="entry name" value="TPR"/>
    <property type="match status" value="3"/>
</dbReference>
<feature type="repeat" description="TPR" evidence="3">
    <location>
        <begin position="214"/>
        <end position="247"/>
    </location>
</feature>
<dbReference type="Gene3D" id="1.10.287.110">
    <property type="entry name" value="DnaJ domain"/>
    <property type="match status" value="1"/>
</dbReference>
<keyword evidence="5" id="KW-1133">Transmembrane helix</keyword>
<evidence type="ECO:0000256" key="2">
    <source>
        <dbReference type="ARBA" id="ARBA00022803"/>
    </source>
</evidence>
<dbReference type="PROSITE" id="PS50293">
    <property type="entry name" value="TPR_REGION"/>
    <property type="match status" value="1"/>
</dbReference>